<dbReference type="Gene3D" id="3.40.30.10">
    <property type="entry name" value="Glutaredoxin"/>
    <property type="match status" value="1"/>
</dbReference>
<dbReference type="AlphaFoldDB" id="A0A2T5MJ37"/>
<dbReference type="EMBL" id="QANS01000001">
    <property type="protein sequence ID" value="PTU32593.1"/>
    <property type="molecule type" value="Genomic_DNA"/>
</dbReference>
<dbReference type="GO" id="GO:1901170">
    <property type="term" value="P:naphthalene catabolic process"/>
    <property type="evidence" value="ECO:0007669"/>
    <property type="project" value="InterPro"/>
</dbReference>
<proteinExistence type="inferred from homology"/>
<dbReference type="GO" id="GO:0004602">
    <property type="term" value="F:glutathione peroxidase activity"/>
    <property type="evidence" value="ECO:0007669"/>
    <property type="project" value="TreeGrafter"/>
</dbReference>
<name>A0A2T5MJ37_9GAMM</name>
<evidence type="ECO:0000313" key="5">
    <source>
        <dbReference type="Proteomes" id="UP000244248"/>
    </source>
</evidence>
<dbReference type="InterPro" id="IPR001853">
    <property type="entry name" value="DSBA-like_thioredoxin_dom"/>
</dbReference>
<keyword evidence="1" id="KW-0413">Isomerase</keyword>
<comment type="similarity">
    <text evidence="1">Belongs to the GST superfamily. NadH family.</text>
</comment>
<reference evidence="4 5" key="1">
    <citation type="submission" date="2018-04" db="EMBL/GenBank/DDBJ databases">
        <title>Novel species isolated from glacier.</title>
        <authorList>
            <person name="Liu Q."/>
            <person name="Xin Y.-H."/>
        </authorList>
    </citation>
    <scope>NUCLEOTIDE SEQUENCE [LARGE SCALE GENOMIC DNA]</scope>
    <source>
        <strain evidence="4 5">GT1R17</strain>
    </source>
</reference>
<organism evidence="4 5">
    <name type="scientific">Stenotrophobium rhamnosiphilum</name>
    <dbReference type="NCBI Taxonomy" id="2029166"/>
    <lineage>
        <taxon>Bacteria</taxon>
        <taxon>Pseudomonadati</taxon>
        <taxon>Pseudomonadota</taxon>
        <taxon>Gammaproteobacteria</taxon>
        <taxon>Nevskiales</taxon>
        <taxon>Nevskiaceae</taxon>
        <taxon>Stenotrophobium</taxon>
    </lineage>
</organism>
<dbReference type="PANTHER" id="PTHR42943">
    <property type="entry name" value="GLUTATHIONE S-TRANSFERASE KAPPA"/>
    <property type="match status" value="1"/>
</dbReference>
<dbReference type="GO" id="GO:0006749">
    <property type="term" value="P:glutathione metabolic process"/>
    <property type="evidence" value="ECO:0007669"/>
    <property type="project" value="TreeGrafter"/>
</dbReference>
<protein>
    <recommendedName>
        <fullName evidence="1">2-hydroxychromene-2-carboxylate isomerase</fullName>
        <ecNumber evidence="1">5.99.1.4</ecNumber>
    </recommendedName>
</protein>
<dbReference type="PIRSF" id="PIRSF006386">
    <property type="entry name" value="HCCAis_GSTk"/>
    <property type="match status" value="1"/>
</dbReference>
<comment type="catalytic activity">
    <reaction evidence="1">
        <text>2-hydroxychromene-2-carboxylate = (3E)-4-(2-hydroxyphenyl)-2-oxobut-3-enoate</text>
        <dbReference type="Rhea" id="RHEA:27401"/>
        <dbReference type="ChEBI" id="CHEBI:59350"/>
        <dbReference type="ChEBI" id="CHEBI:59353"/>
        <dbReference type="EC" id="5.99.1.4"/>
    </reaction>
</comment>
<dbReference type="SUPFAM" id="SSF52833">
    <property type="entry name" value="Thioredoxin-like"/>
    <property type="match status" value="1"/>
</dbReference>
<dbReference type="InterPro" id="IPR051924">
    <property type="entry name" value="GST_Kappa/NadH"/>
</dbReference>
<evidence type="ECO:0000259" key="3">
    <source>
        <dbReference type="Pfam" id="PF01323"/>
    </source>
</evidence>
<comment type="caution">
    <text evidence="4">The sequence shown here is derived from an EMBL/GenBank/DDBJ whole genome shotgun (WGS) entry which is preliminary data.</text>
</comment>
<gene>
    <name evidence="4" type="ORF">CJD38_00240</name>
</gene>
<dbReference type="InterPro" id="IPR044087">
    <property type="entry name" value="NahD-like"/>
</dbReference>
<dbReference type="InterPro" id="IPR014440">
    <property type="entry name" value="HCCAis_GSTk"/>
</dbReference>
<evidence type="ECO:0000313" key="4">
    <source>
        <dbReference type="EMBL" id="PTU32593.1"/>
    </source>
</evidence>
<dbReference type="EC" id="5.99.1.4" evidence="1"/>
<keyword evidence="5" id="KW-1185">Reference proteome</keyword>
<feature type="active site" description="Nucleophile" evidence="2">
    <location>
        <position position="13"/>
    </location>
</feature>
<dbReference type="CDD" id="cd03022">
    <property type="entry name" value="DsbA_HCCA_Iso"/>
    <property type="match status" value="1"/>
</dbReference>
<evidence type="ECO:0000256" key="2">
    <source>
        <dbReference type="PIRSR" id="PIRSR006386-1"/>
    </source>
</evidence>
<dbReference type="Proteomes" id="UP000244248">
    <property type="component" value="Unassembled WGS sequence"/>
</dbReference>
<evidence type="ECO:0000256" key="1">
    <source>
        <dbReference type="PIRNR" id="PIRNR006386"/>
    </source>
</evidence>
<sequence length="199" mass="21559">MSQTIEFFWEPGSPYTYLAGTQIEKVAAATGAKVVWKPFLLGKVFENRGMKMPASIPAKASYMFKDLARWAQIYQVPLTMPTVFPISSLIASRAAIAASQLGFEAAAAKAILQTYWGEGLDISQPEVLSAAFTKAGLDAAAIFARAQEQSVKDQLKENTEEALKRGVFGAPTMFVGDAMFWGNDRLEQVGLVLAGKIKA</sequence>
<dbReference type="PANTHER" id="PTHR42943:SF2">
    <property type="entry name" value="GLUTATHIONE S-TRANSFERASE KAPPA 1"/>
    <property type="match status" value="1"/>
</dbReference>
<dbReference type="Pfam" id="PF01323">
    <property type="entry name" value="DSBA"/>
    <property type="match status" value="1"/>
</dbReference>
<dbReference type="GO" id="GO:0018845">
    <property type="term" value="F:2-hydroxychromene-2-carboxylate isomerase activity"/>
    <property type="evidence" value="ECO:0007669"/>
    <property type="project" value="UniProtKB-UniRule"/>
</dbReference>
<dbReference type="InterPro" id="IPR036249">
    <property type="entry name" value="Thioredoxin-like_sf"/>
</dbReference>
<accession>A0A2T5MJ37</accession>
<dbReference type="GO" id="GO:0004364">
    <property type="term" value="F:glutathione transferase activity"/>
    <property type="evidence" value="ECO:0007669"/>
    <property type="project" value="TreeGrafter"/>
</dbReference>
<feature type="domain" description="DSBA-like thioredoxin" evidence="3">
    <location>
        <begin position="4"/>
        <end position="189"/>
    </location>
</feature>
<dbReference type="RefSeq" id="WP_107938302.1">
    <property type="nucleotide sequence ID" value="NZ_QANS01000001.1"/>
</dbReference>
<dbReference type="OrthoDB" id="5244108at2"/>